<dbReference type="EMBL" id="JAGTTL010000003">
    <property type="protein sequence ID" value="KAK6324492.1"/>
    <property type="molecule type" value="Genomic_DNA"/>
</dbReference>
<dbReference type="InterPro" id="IPR037443">
    <property type="entry name" value="LURAP1"/>
</dbReference>
<accession>A0AAN8MDH0</accession>
<protein>
    <submittedName>
        <fullName evidence="1">Uncharacterized protein</fullName>
    </submittedName>
</protein>
<dbReference type="Pfam" id="PF14854">
    <property type="entry name" value="LURAP"/>
    <property type="match status" value="1"/>
</dbReference>
<dbReference type="AlphaFoldDB" id="A0AAN8MDH0"/>
<dbReference type="PANTHER" id="PTHR33767:SF3">
    <property type="entry name" value="LEUCINE RICH ADAPTOR PROTEIN 1-LIKE"/>
    <property type="match status" value="1"/>
</dbReference>
<dbReference type="GO" id="GO:0043123">
    <property type="term" value="P:positive regulation of canonical NF-kappaB signal transduction"/>
    <property type="evidence" value="ECO:0007669"/>
    <property type="project" value="InterPro"/>
</dbReference>
<name>A0AAN8MDH0_9TELE</name>
<reference evidence="1 2" key="1">
    <citation type="submission" date="2021-04" db="EMBL/GenBank/DDBJ databases">
        <authorList>
            <person name="De Guttry C."/>
            <person name="Zahm M."/>
            <person name="Klopp C."/>
            <person name="Cabau C."/>
            <person name="Louis A."/>
            <person name="Berthelot C."/>
            <person name="Parey E."/>
            <person name="Roest Crollius H."/>
            <person name="Montfort J."/>
            <person name="Robinson-Rechavi M."/>
            <person name="Bucao C."/>
            <person name="Bouchez O."/>
            <person name="Gislard M."/>
            <person name="Lluch J."/>
            <person name="Milhes M."/>
            <person name="Lampietro C."/>
            <person name="Lopez Roques C."/>
            <person name="Donnadieu C."/>
            <person name="Braasch I."/>
            <person name="Desvignes T."/>
            <person name="Postlethwait J."/>
            <person name="Bobe J."/>
            <person name="Wedekind C."/>
            <person name="Guiguen Y."/>
        </authorList>
    </citation>
    <scope>NUCLEOTIDE SEQUENCE [LARGE SCALE GENOMIC DNA]</scope>
    <source>
        <strain evidence="1">Cs_M1</strain>
        <tissue evidence="1">Blood</tissue>
    </source>
</reference>
<gene>
    <name evidence="1" type="ORF">J4Q44_G00038340</name>
</gene>
<evidence type="ECO:0000313" key="2">
    <source>
        <dbReference type="Proteomes" id="UP001356427"/>
    </source>
</evidence>
<dbReference type="InterPro" id="IPR039499">
    <property type="entry name" value="LURA1/LRA25"/>
</dbReference>
<comment type="caution">
    <text evidence="1">The sequence shown here is derived from an EMBL/GenBank/DDBJ whole genome shotgun (WGS) entry which is preliminary data.</text>
</comment>
<organism evidence="1 2">
    <name type="scientific">Coregonus suidteri</name>
    <dbReference type="NCBI Taxonomy" id="861788"/>
    <lineage>
        <taxon>Eukaryota</taxon>
        <taxon>Metazoa</taxon>
        <taxon>Chordata</taxon>
        <taxon>Craniata</taxon>
        <taxon>Vertebrata</taxon>
        <taxon>Euteleostomi</taxon>
        <taxon>Actinopterygii</taxon>
        <taxon>Neopterygii</taxon>
        <taxon>Teleostei</taxon>
        <taxon>Protacanthopterygii</taxon>
        <taxon>Salmoniformes</taxon>
        <taxon>Salmonidae</taxon>
        <taxon>Coregoninae</taxon>
        <taxon>Coregonus</taxon>
    </lineage>
</organism>
<proteinExistence type="predicted"/>
<evidence type="ECO:0000313" key="1">
    <source>
        <dbReference type="EMBL" id="KAK6324492.1"/>
    </source>
</evidence>
<dbReference type="Proteomes" id="UP001356427">
    <property type="component" value="Unassembled WGS sequence"/>
</dbReference>
<dbReference type="PANTHER" id="PTHR33767">
    <property type="entry name" value="LEUCINE RICH ADAPTOR PROTEIN 1-LIKE"/>
    <property type="match status" value="1"/>
</dbReference>
<sequence>MDINIGTDLREMERKMGRKIPFAMDGRIMKENTDGGDKWDSPGHVKDMSYKMSLQSKMQVLRQEMSHLQGMDVRLMRQLLSINDGIEATRCALEVEQGVGDGSGG</sequence>
<keyword evidence="2" id="KW-1185">Reference proteome</keyword>